<name>A0AC61L3S4_9EURY</name>
<organism evidence="1 2">
    <name type="scientific">Candidatus Methanogaster sp</name>
    <dbReference type="NCBI Taxonomy" id="3386292"/>
    <lineage>
        <taxon>Archaea</taxon>
        <taxon>Methanobacteriati</taxon>
        <taxon>Methanobacteriota</taxon>
        <taxon>Stenosarchaea group</taxon>
        <taxon>Methanomicrobia</taxon>
        <taxon>Methanosarcinales</taxon>
        <taxon>ANME-2 cluster</taxon>
        <taxon>Candidatus Methanogasteraceae</taxon>
        <taxon>Candidatus Methanogaster</taxon>
    </lineage>
</organism>
<gene>
    <name evidence="1" type="ORF">C4B59_07045</name>
</gene>
<dbReference type="Proteomes" id="UP000248329">
    <property type="component" value="Unassembled WGS sequence"/>
</dbReference>
<evidence type="ECO:0000313" key="2">
    <source>
        <dbReference type="Proteomes" id="UP000248329"/>
    </source>
</evidence>
<proteinExistence type="predicted"/>
<comment type="caution">
    <text evidence="1">The sequence shown here is derived from an EMBL/GenBank/DDBJ whole genome shotgun (WGS) entry which is preliminary data.</text>
</comment>
<accession>A0AC61L3S4</accession>
<sequence length="61" mass="7370">MAKMTDLSGRKPARFFLSLLFFFHFNHHIQMINFSKGGSDILQMLFFFVIYICISYFRFFT</sequence>
<evidence type="ECO:0000313" key="1">
    <source>
        <dbReference type="EMBL" id="PXF60915.1"/>
    </source>
</evidence>
<protein>
    <submittedName>
        <fullName evidence="1">Uncharacterized protein</fullName>
    </submittedName>
</protein>
<reference evidence="1" key="1">
    <citation type="submission" date="2018-01" db="EMBL/GenBank/DDBJ databases">
        <authorList>
            <person name="Krukenberg V."/>
        </authorList>
    </citation>
    <scope>NUCLEOTIDE SEQUENCE</scope>
    <source>
        <strain evidence="1">E20ANME2</strain>
    </source>
</reference>
<dbReference type="EMBL" id="PQXF01000010">
    <property type="protein sequence ID" value="PXF60915.1"/>
    <property type="molecule type" value="Genomic_DNA"/>
</dbReference>